<dbReference type="InterPro" id="IPR036259">
    <property type="entry name" value="MFS_trans_sf"/>
</dbReference>
<feature type="domain" description="Major facilitator superfamily (MFS) profile" evidence="7">
    <location>
        <begin position="1"/>
        <end position="370"/>
    </location>
</feature>
<feature type="transmembrane region" description="Helical" evidence="6">
    <location>
        <begin position="12"/>
        <end position="33"/>
    </location>
</feature>
<dbReference type="InterPro" id="IPR020846">
    <property type="entry name" value="MFS_dom"/>
</dbReference>
<comment type="subcellular location">
    <subcellularLocation>
        <location evidence="1">Membrane</location>
        <topology evidence="1">Multi-pass membrane protein</topology>
    </subcellularLocation>
</comment>
<dbReference type="Gene3D" id="1.20.1250.20">
    <property type="entry name" value="MFS general substrate transporter like domains"/>
    <property type="match status" value="1"/>
</dbReference>
<keyword evidence="2 6" id="KW-0812">Transmembrane</keyword>
<comment type="caution">
    <text evidence="8">The sequence shown here is derived from an EMBL/GenBank/DDBJ whole genome shotgun (WGS) entry which is preliminary data.</text>
</comment>
<dbReference type="PROSITE" id="PS50850">
    <property type="entry name" value="MFS"/>
    <property type="match status" value="1"/>
</dbReference>
<feature type="transmembrane region" description="Helical" evidence="6">
    <location>
        <begin position="99"/>
        <end position="118"/>
    </location>
</feature>
<dbReference type="PANTHER" id="PTHR23502:SF182">
    <property type="entry name" value="POLYAMINE TRANSPORTER, PUTATIVE-RELATED"/>
    <property type="match status" value="1"/>
</dbReference>
<evidence type="ECO:0000256" key="1">
    <source>
        <dbReference type="ARBA" id="ARBA00004141"/>
    </source>
</evidence>
<feature type="transmembrane region" description="Helical" evidence="6">
    <location>
        <begin position="130"/>
        <end position="149"/>
    </location>
</feature>
<evidence type="ECO:0000256" key="2">
    <source>
        <dbReference type="ARBA" id="ARBA00022692"/>
    </source>
</evidence>
<accession>A0A8H4UN34</accession>
<evidence type="ECO:0000259" key="7">
    <source>
        <dbReference type="PROSITE" id="PS50850"/>
    </source>
</evidence>
<dbReference type="EMBL" id="JABEYC010000277">
    <property type="protein sequence ID" value="KAF4979802.1"/>
    <property type="molecule type" value="Genomic_DNA"/>
</dbReference>
<reference evidence="8" key="2">
    <citation type="submission" date="2020-05" db="EMBL/GenBank/DDBJ databases">
        <authorList>
            <person name="Kim H.-S."/>
            <person name="Proctor R.H."/>
            <person name="Brown D.W."/>
        </authorList>
    </citation>
    <scope>NUCLEOTIDE SEQUENCE</scope>
    <source>
        <strain evidence="8">NRRL 22465</strain>
    </source>
</reference>
<dbReference type="PANTHER" id="PTHR23502">
    <property type="entry name" value="MAJOR FACILITATOR SUPERFAMILY"/>
    <property type="match status" value="1"/>
</dbReference>
<dbReference type="OrthoDB" id="3936150at2759"/>
<gene>
    <name evidence="8" type="ORF">FZEAL_4062</name>
</gene>
<feature type="transmembrane region" description="Helical" evidence="6">
    <location>
        <begin position="189"/>
        <end position="207"/>
    </location>
</feature>
<feature type="transmembrane region" description="Helical" evidence="6">
    <location>
        <begin position="285"/>
        <end position="312"/>
    </location>
</feature>
<feature type="transmembrane region" description="Helical" evidence="6">
    <location>
        <begin position="333"/>
        <end position="357"/>
    </location>
</feature>
<reference evidence="8" key="1">
    <citation type="journal article" date="2020" name="BMC Genomics">
        <title>Correction to: Identification and distribution of gene clusters required for synthesis of sphingolipid metabolism inhibitors in diverse species of the filamentous fungus Fusarium.</title>
        <authorList>
            <person name="Kim H.S."/>
            <person name="Lohmar J.M."/>
            <person name="Busman M."/>
            <person name="Brown D.W."/>
            <person name="Naumann T.A."/>
            <person name="Divon H.H."/>
            <person name="Lysoe E."/>
            <person name="Uhlig S."/>
            <person name="Proctor R.H."/>
        </authorList>
    </citation>
    <scope>NUCLEOTIDE SEQUENCE</scope>
    <source>
        <strain evidence="8">NRRL 22465</strain>
    </source>
</reference>
<feature type="transmembrane region" description="Helical" evidence="6">
    <location>
        <begin position="40"/>
        <end position="58"/>
    </location>
</feature>
<keyword evidence="4 6" id="KW-0472">Membrane</keyword>
<keyword evidence="3 6" id="KW-1133">Transmembrane helix</keyword>
<name>A0A8H4UN34_9HYPO</name>
<dbReference type="GO" id="GO:0005886">
    <property type="term" value="C:plasma membrane"/>
    <property type="evidence" value="ECO:0007669"/>
    <property type="project" value="TreeGrafter"/>
</dbReference>
<evidence type="ECO:0000256" key="3">
    <source>
        <dbReference type="ARBA" id="ARBA00022989"/>
    </source>
</evidence>
<evidence type="ECO:0000256" key="6">
    <source>
        <dbReference type="SAM" id="Phobius"/>
    </source>
</evidence>
<evidence type="ECO:0000313" key="8">
    <source>
        <dbReference type="EMBL" id="KAF4979802.1"/>
    </source>
</evidence>
<dbReference type="AlphaFoldDB" id="A0A8H4UN34"/>
<dbReference type="SUPFAM" id="SSF103473">
    <property type="entry name" value="MFS general substrate transporter"/>
    <property type="match status" value="1"/>
</dbReference>
<evidence type="ECO:0000313" key="9">
    <source>
        <dbReference type="Proteomes" id="UP000635477"/>
    </source>
</evidence>
<organism evidence="8 9">
    <name type="scientific">Fusarium zealandicum</name>
    <dbReference type="NCBI Taxonomy" id="1053134"/>
    <lineage>
        <taxon>Eukaryota</taxon>
        <taxon>Fungi</taxon>
        <taxon>Dikarya</taxon>
        <taxon>Ascomycota</taxon>
        <taxon>Pezizomycotina</taxon>
        <taxon>Sordariomycetes</taxon>
        <taxon>Hypocreomycetidae</taxon>
        <taxon>Hypocreales</taxon>
        <taxon>Nectriaceae</taxon>
        <taxon>Fusarium</taxon>
        <taxon>Fusarium staphyleae species complex</taxon>
    </lineage>
</organism>
<dbReference type="GO" id="GO:0000297">
    <property type="term" value="F:spermine transmembrane transporter activity"/>
    <property type="evidence" value="ECO:0007669"/>
    <property type="project" value="TreeGrafter"/>
</dbReference>
<dbReference type="InterPro" id="IPR011701">
    <property type="entry name" value="MFS"/>
</dbReference>
<dbReference type="GO" id="GO:0015606">
    <property type="term" value="F:spermidine transmembrane transporter activity"/>
    <property type="evidence" value="ECO:0007669"/>
    <property type="project" value="TreeGrafter"/>
</dbReference>
<protein>
    <recommendedName>
        <fullName evidence="7">Major facilitator superfamily (MFS) profile domain-containing protein</fullName>
    </recommendedName>
</protein>
<evidence type="ECO:0000256" key="4">
    <source>
        <dbReference type="ARBA" id="ARBA00023136"/>
    </source>
</evidence>
<keyword evidence="9" id="KW-1185">Reference proteome</keyword>
<feature type="transmembrane region" description="Helical" evidence="6">
    <location>
        <begin position="219"/>
        <end position="238"/>
    </location>
</feature>
<proteinExistence type="predicted"/>
<dbReference type="Proteomes" id="UP000635477">
    <property type="component" value="Unassembled WGS sequence"/>
</dbReference>
<evidence type="ECO:0000256" key="5">
    <source>
        <dbReference type="ARBA" id="ARBA00023180"/>
    </source>
</evidence>
<feature type="transmembrane region" description="Helical" evidence="6">
    <location>
        <begin position="258"/>
        <end position="279"/>
    </location>
</feature>
<sequence length="370" mass="40512">MLQFNVSRNVALLPISLYTLGFVFGPCIAAPISELHGHRVVYRTNIIMLVIFSAIAAASDNFVVLVVFRFLAGVGGSGVMAVGAGTLSDLWLPSYLSRVGVAYILAPFLGPSMGPLIGAYSIAQYDDWKWAIWTVLCILAPVVVGVFYASETSKTRILYIRAKKRGHAVKGQSLRVELQKIAQIMVKPWHIFAVMFSFFGSYAYVYSQVYAFDTKQTGLCYIGVIVGILFWLVTFAFFDAVVYQKQVVKTGDKVAPEYYLCAALFGSFLIPISLFWYAWAPRESIHWIVPVLAGLPFGWGTLASFLACLAYLTAAYGPEDLASAFAANGIVRYTLGAVFPMFIIQCSISSGALAVLLEGQGVEKEEPLQD</sequence>
<keyword evidence="5" id="KW-0325">Glycoprotein</keyword>
<feature type="transmembrane region" description="Helical" evidence="6">
    <location>
        <begin position="64"/>
        <end position="87"/>
    </location>
</feature>
<dbReference type="Pfam" id="PF07690">
    <property type="entry name" value="MFS_1"/>
    <property type="match status" value="1"/>
</dbReference>